<feature type="compositionally biased region" description="Basic and acidic residues" evidence="1">
    <location>
        <begin position="33"/>
        <end position="46"/>
    </location>
</feature>
<proteinExistence type="predicted"/>
<organism evidence="2 3">
    <name type="scientific">Micromonospora coriariae</name>
    <dbReference type="NCBI Taxonomy" id="285665"/>
    <lineage>
        <taxon>Bacteria</taxon>
        <taxon>Bacillati</taxon>
        <taxon>Actinomycetota</taxon>
        <taxon>Actinomycetes</taxon>
        <taxon>Micromonosporales</taxon>
        <taxon>Micromonosporaceae</taxon>
        <taxon>Micromonospora</taxon>
    </lineage>
</organism>
<name>A0A1C4U3D4_9ACTN</name>
<dbReference type="AlphaFoldDB" id="A0A1C4U3D4"/>
<evidence type="ECO:0000313" key="3">
    <source>
        <dbReference type="Proteomes" id="UP000198243"/>
    </source>
</evidence>
<evidence type="ECO:0000313" key="2">
    <source>
        <dbReference type="EMBL" id="SCE66166.1"/>
    </source>
</evidence>
<keyword evidence="3" id="KW-1185">Reference proteome</keyword>
<gene>
    <name evidence="2" type="ORF">GA0070607_0087</name>
</gene>
<sequence length="117" mass="12046">MGGASPIVRYKESVDLQPTDVYRTELQVSYGRAADHQASDCHRTDGDGPEGQCADGQGAEADDADRRCTPGGRAGGGGASASAPTPDRRTAAPTCRHELIIGHGEQVSGYFSAAGRG</sequence>
<reference evidence="3" key="1">
    <citation type="submission" date="2016-06" db="EMBL/GenBank/DDBJ databases">
        <authorList>
            <person name="Varghese N."/>
            <person name="Submissions Spin"/>
        </authorList>
    </citation>
    <scope>NUCLEOTIDE SEQUENCE [LARGE SCALE GENOMIC DNA]</scope>
    <source>
        <strain evidence="3">DSM 44875</strain>
    </source>
</reference>
<evidence type="ECO:0000256" key="1">
    <source>
        <dbReference type="SAM" id="MobiDB-lite"/>
    </source>
</evidence>
<protein>
    <submittedName>
        <fullName evidence="2">Uncharacterized protein</fullName>
    </submittedName>
</protein>
<dbReference type="Proteomes" id="UP000198243">
    <property type="component" value="Chromosome I"/>
</dbReference>
<feature type="compositionally biased region" description="Low complexity" evidence="1">
    <location>
        <begin position="50"/>
        <end position="59"/>
    </location>
</feature>
<dbReference type="EMBL" id="LT607412">
    <property type="protein sequence ID" value="SCE66166.1"/>
    <property type="molecule type" value="Genomic_DNA"/>
</dbReference>
<accession>A0A1C4U3D4</accession>
<feature type="region of interest" description="Disordered" evidence="1">
    <location>
        <begin position="32"/>
        <end position="92"/>
    </location>
</feature>